<accession>A0ABP9NZW0</accession>
<dbReference type="Proteomes" id="UP001500804">
    <property type="component" value="Unassembled WGS sequence"/>
</dbReference>
<evidence type="ECO:0000313" key="2">
    <source>
        <dbReference type="Proteomes" id="UP001500804"/>
    </source>
</evidence>
<dbReference type="EMBL" id="BAABJO010000039">
    <property type="protein sequence ID" value="GAA5137950.1"/>
    <property type="molecule type" value="Genomic_DNA"/>
</dbReference>
<dbReference type="RefSeq" id="WP_345611411.1">
    <property type="nucleotide sequence ID" value="NZ_BAABJO010000039.1"/>
</dbReference>
<gene>
    <name evidence="1" type="ORF">GCM10023320_71590</name>
</gene>
<proteinExistence type="predicted"/>
<protein>
    <recommendedName>
        <fullName evidence="3">4-hydroxy-tetrahydrodipicolinate synthase</fullName>
    </recommendedName>
</protein>
<name>A0ABP9NZW0_9PSEU</name>
<comment type="caution">
    <text evidence="1">The sequence shown here is derived from an EMBL/GenBank/DDBJ whole genome shotgun (WGS) entry which is preliminary data.</text>
</comment>
<evidence type="ECO:0000313" key="1">
    <source>
        <dbReference type="EMBL" id="GAA5137950.1"/>
    </source>
</evidence>
<organism evidence="1 2">
    <name type="scientific">Pseudonocardia adelaidensis</name>
    <dbReference type="NCBI Taxonomy" id="648754"/>
    <lineage>
        <taxon>Bacteria</taxon>
        <taxon>Bacillati</taxon>
        <taxon>Actinomycetota</taxon>
        <taxon>Actinomycetes</taxon>
        <taxon>Pseudonocardiales</taxon>
        <taxon>Pseudonocardiaceae</taxon>
        <taxon>Pseudonocardia</taxon>
    </lineage>
</organism>
<sequence length="50" mass="5018">MSVIKAVLHARGRVAAPDVRLPLLPPHPEAVATALDLLAAAELAPGTGLG</sequence>
<keyword evidence="2" id="KW-1185">Reference proteome</keyword>
<reference evidence="2" key="1">
    <citation type="journal article" date="2019" name="Int. J. Syst. Evol. Microbiol.">
        <title>The Global Catalogue of Microorganisms (GCM) 10K type strain sequencing project: providing services to taxonomists for standard genome sequencing and annotation.</title>
        <authorList>
            <consortium name="The Broad Institute Genomics Platform"/>
            <consortium name="The Broad Institute Genome Sequencing Center for Infectious Disease"/>
            <person name="Wu L."/>
            <person name="Ma J."/>
        </authorList>
    </citation>
    <scope>NUCLEOTIDE SEQUENCE [LARGE SCALE GENOMIC DNA]</scope>
    <source>
        <strain evidence="2">JCM 18302</strain>
    </source>
</reference>
<evidence type="ECO:0008006" key="3">
    <source>
        <dbReference type="Google" id="ProtNLM"/>
    </source>
</evidence>